<dbReference type="EMBL" id="JANPWB010000009">
    <property type="protein sequence ID" value="KAJ1154180.1"/>
    <property type="molecule type" value="Genomic_DNA"/>
</dbReference>
<gene>
    <name evidence="2" type="ORF">NDU88_006934</name>
</gene>
<evidence type="ECO:0000313" key="2">
    <source>
        <dbReference type="EMBL" id="KAJ1154180.1"/>
    </source>
</evidence>
<reference evidence="2" key="1">
    <citation type="journal article" date="2022" name="bioRxiv">
        <title>Sequencing and chromosome-scale assembly of the giantPleurodeles waltlgenome.</title>
        <authorList>
            <person name="Brown T."/>
            <person name="Elewa A."/>
            <person name="Iarovenko S."/>
            <person name="Subramanian E."/>
            <person name="Araus A.J."/>
            <person name="Petzold A."/>
            <person name="Susuki M."/>
            <person name="Suzuki K.-i.T."/>
            <person name="Hayashi T."/>
            <person name="Toyoda A."/>
            <person name="Oliveira C."/>
            <person name="Osipova E."/>
            <person name="Leigh N.D."/>
            <person name="Simon A."/>
            <person name="Yun M.H."/>
        </authorList>
    </citation>
    <scope>NUCLEOTIDE SEQUENCE</scope>
    <source>
        <strain evidence="2">20211129_DDA</strain>
        <tissue evidence="2">Liver</tissue>
    </source>
</reference>
<sequence length="66" mass="7029">MPAVPGVRSKGRCASRVGSPGYLRPRLLILPQASVSLFALPVPSGERARLLSLSVPPMRCRSSCLL</sequence>
<comment type="caution">
    <text evidence="2">The sequence shown here is derived from an EMBL/GenBank/DDBJ whole genome shotgun (WGS) entry which is preliminary data.</text>
</comment>
<name>A0AAV7RRP4_PLEWA</name>
<evidence type="ECO:0000256" key="1">
    <source>
        <dbReference type="SAM" id="MobiDB-lite"/>
    </source>
</evidence>
<keyword evidence="3" id="KW-1185">Reference proteome</keyword>
<accession>A0AAV7RRP4</accession>
<dbReference type="Proteomes" id="UP001066276">
    <property type="component" value="Chromosome 5"/>
</dbReference>
<dbReference type="AlphaFoldDB" id="A0AAV7RRP4"/>
<feature type="region of interest" description="Disordered" evidence="1">
    <location>
        <begin position="1"/>
        <end position="20"/>
    </location>
</feature>
<protein>
    <submittedName>
        <fullName evidence="2">Uncharacterized protein</fullName>
    </submittedName>
</protein>
<organism evidence="2 3">
    <name type="scientific">Pleurodeles waltl</name>
    <name type="common">Iberian ribbed newt</name>
    <dbReference type="NCBI Taxonomy" id="8319"/>
    <lineage>
        <taxon>Eukaryota</taxon>
        <taxon>Metazoa</taxon>
        <taxon>Chordata</taxon>
        <taxon>Craniata</taxon>
        <taxon>Vertebrata</taxon>
        <taxon>Euteleostomi</taxon>
        <taxon>Amphibia</taxon>
        <taxon>Batrachia</taxon>
        <taxon>Caudata</taxon>
        <taxon>Salamandroidea</taxon>
        <taxon>Salamandridae</taxon>
        <taxon>Pleurodelinae</taxon>
        <taxon>Pleurodeles</taxon>
    </lineage>
</organism>
<proteinExistence type="predicted"/>
<evidence type="ECO:0000313" key="3">
    <source>
        <dbReference type="Proteomes" id="UP001066276"/>
    </source>
</evidence>